<dbReference type="EMBL" id="CACVBM020001385">
    <property type="protein sequence ID" value="CAA7048187.1"/>
    <property type="molecule type" value="Genomic_DNA"/>
</dbReference>
<dbReference type="InterPro" id="IPR017451">
    <property type="entry name" value="F-box-assoc_interact_dom"/>
</dbReference>
<dbReference type="NCBIfam" id="TIGR01640">
    <property type="entry name" value="F_box_assoc_1"/>
    <property type="match status" value="1"/>
</dbReference>
<organism evidence="2 3">
    <name type="scientific">Microthlaspi erraticum</name>
    <dbReference type="NCBI Taxonomy" id="1685480"/>
    <lineage>
        <taxon>Eukaryota</taxon>
        <taxon>Viridiplantae</taxon>
        <taxon>Streptophyta</taxon>
        <taxon>Embryophyta</taxon>
        <taxon>Tracheophyta</taxon>
        <taxon>Spermatophyta</taxon>
        <taxon>Magnoliopsida</taxon>
        <taxon>eudicotyledons</taxon>
        <taxon>Gunneridae</taxon>
        <taxon>Pentapetalae</taxon>
        <taxon>rosids</taxon>
        <taxon>malvids</taxon>
        <taxon>Brassicales</taxon>
        <taxon>Brassicaceae</taxon>
        <taxon>Coluteocarpeae</taxon>
        <taxon>Microthlaspi</taxon>
    </lineage>
</organism>
<protein>
    <recommendedName>
        <fullName evidence="1">F-box domain-containing protein</fullName>
    </recommendedName>
</protein>
<name>A0A6D2K8H8_9BRAS</name>
<proteinExistence type="predicted"/>
<dbReference type="SUPFAM" id="SSF81383">
    <property type="entry name" value="F-box domain"/>
    <property type="match status" value="1"/>
</dbReference>
<dbReference type="Pfam" id="PF00646">
    <property type="entry name" value="F-box"/>
    <property type="match status" value="1"/>
</dbReference>
<dbReference type="PROSITE" id="PS50181">
    <property type="entry name" value="FBOX"/>
    <property type="match status" value="1"/>
</dbReference>
<gene>
    <name evidence="2" type="ORF">MERR_LOCUS35422</name>
</gene>
<dbReference type="Gene3D" id="1.20.1280.50">
    <property type="match status" value="1"/>
</dbReference>
<dbReference type="SMART" id="SM00256">
    <property type="entry name" value="FBOX"/>
    <property type="match status" value="1"/>
</dbReference>
<evidence type="ECO:0000313" key="2">
    <source>
        <dbReference type="EMBL" id="CAA7048187.1"/>
    </source>
</evidence>
<keyword evidence="3" id="KW-1185">Reference proteome</keyword>
<dbReference type="Pfam" id="PF07734">
    <property type="entry name" value="FBA_1"/>
    <property type="match status" value="1"/>
</dbReference>
<dbReference type="InterPro" id="IPR006527">
    <property type="entry name" value="F-box-assoc_dom_typ1"/>
</dbReference>
<feature type="domain" description="F-box" evidence="1">
    <location>
        <begin position="1"/>
        <end position="44"/>
    </location>
</feature>
<reference evidence="2" key="1">
    <citation type="submission" date="2020-01" db="EMBL/GenBank/DDBJ databases">
        <authorList>
            <person name="Mishra B."/>
        </authorList>
    </citation>
    <scope>NUCLEOTIDE SEQUENCE [LARGE SCALE GENOMIC DNA]</scope>
</reference>
<dbReference type="InterPro" id="IPR036047">
    <property type="entry name" value="F-box-like_dom_sf"/>
</dbReference>
<dbReference type="Proteomes" id="UP000467841">
    <property type="component" value="Unassembled WGS sequence"/>
</dbReference>
<evidence type="ECO:0000313" key="3">
    <source>
        <dbReference type="Proteomes" id="UP000467841"/>
    </source>
</evidence>
<evidence type="ECO:0000259" key="1">
    <source>
        <dbReference type="PROSITE" id="PS50181"/>
    </source>
</evidence>
<accession>A0A6D2K8H8</accession>
<dbReference type="PANTHER" id="PTHR31672">
    <property type="entry name" value="BNACNNG10540D PROTEIN"/>
    <property type="match status" value="1"/>
</dbReference>
<sequence length="392" mass="45987">MITNLPTDLMEDILSRIPLKSMRAVGLTCTKWNTLSKSEILTKMHIGKAFAPAKEDEYEARIIAKTEGNLYLMRILLCIPEDDATRVVVWNPYLGQTRWIKLKGPHVLPHRERFCSGWKEYRYGIGYEDKGSGRKYKILRFIDVFLFEERDEYFRYEIYDFETGFWKNLYITDPYWRITSGCGVSLKGNSYWCAIERDARDYGRWETDHIICFDYTKMRFGPLLPLPRYVFEGGRATLSCLREKKLVVWFQEPFPYNLSYYITTRLEAEKVSWSEFTFSSYDEYSILDDIHIRLSSGGFEEEKKVPMFSGPRLNCHLSHYIGGDGYGVDYIERELPEDTIWRDCVCFYVPSLVQIKQPKISYPRSVQPEQARSTSFLSTNSFASLASTDDED</sequence>
<dbReference type="PANTHER" id="PTHR31672:SF13">
    <property type="entry name" value="F-BOX PROTEIN CPR30-LIKE"/>
    <property type="match status" value="1"/>
</dbReference>
<comment type="caution">
    <text evidence="2">The sequence shown here is derived from an EMBL/GenBank/DDBJ whole genome shotgun (WGS) entry which is preliminary data.</text>
</comment>
<dbReference type="InterPro" id="IPR001810">
    <property type="entry name" value="F-box_dom"/>
</dbReference>
<dbReference type="InterPro" id="IPR050796">
    <property type="entry name" value="SCF_F-box_component"/>
</dbReference>
<dbReference type="AlphaFoldDB" id="A0A6D2K8H8"/>
<dbReference type="OrthoDB" id="1631251at2759"/>